<evidence type="ECO:0000259" key="10">
    <source>
        <dbReference type="PROSITE" id="PS50867"/>
    </source>
</evidence>
<feature type="compositionally biased region" description="Polar residues" evidence="8">
    <location>
        <begin position="385"/>
        <end position="400"/>
    </location>
</feature>
<evidence type="ECO:0000313" key="12">
    <source>
        <dbReference type="EMBL" id="KAF9793495.1"/>
    </source>
</evidence>
<feature type="compositionally biased region" description="Polar residues" evidence="8">
    <location>
        <begin position="342"/>
        <end position="353"/>
    </location>
</feature>
<organism evidence="12 13">
    <name type="scientific">Thelephora terrestris</name>
    <dbReference type="NCBI Taxonomy" id="56493"/>
    <lineage>
        <taxon>Eukaryota</taxon>
        <taxon>Fungi</taxon>
        <taxon>Dikarya</taxon>
        <taxon>Basidiomycota</taxon>
        <taxon>Agaricomycotina</taxon>
        <taxon>Agaricomycetes</taxon>
        <taxon>Thelephorales</taxon>
        <taxon>Thelephoraceae</taxon>
        <taxon>Thelephora</taxon>
    </lineage>
</organism>
<feature type="region of interest" description="Disordered" evidence="8">
    <location>
        <begin position="237"/>
        <end position="292"/>
    </location>
</feature>
<dbReference type="PANTHER" id="PTHR46223:SF3">
    <property type="entry name" value="HISTONE-LYSINE N-METHYLTRANSFERASE SET-23"/>
    <property type="match status" value="1"/>
</dbReference>
<feature type="region of interest" description="Disordered" evidence="8">
    <location>
        <begin position="512"/>
        <end position="552"/>
    </location>
</feature>
<dbReference type="GO" id="GO:0032259">
    <property type="term" value="P:methylation"/>
    <property type="evidence" value="ECO:0007669"/>
    <property type="project" value="UniProtKB-KW"/>
</dbReference>
<gene>
    <name evidence="12" type="ORF">BJ322DRAFT_1035016</name>
</gene>
<evidence type="ECO:0000256" key="7">
    <source>
        <dbReference type="ARBA" id="ARBA00022833"/>
    </source>
</evidence>
<name>A0A9P6HSD0_9AGAM</name>
<dbReference type="SMART" id="SM00317">
    <property type="entry name" value="SET"/>
    <property type="match status" value="1"/>
</dbReference>
<dbReference type="InterPro" id="IPR003616">
    <property type="entry name" value="Post-SET_dom"/>
</dbReference>
<keyword evidence="5" id="KW-0949">S-adenosyl-L-methionine</keyword>
<dbReference type="Pfam" id="PF05033">
    <property type="entry name" value="Pre-SET"/>
    <property type="match status" value="1"/>
</dbReference>
<dbReference type="GO" id="GO:0042054">
    <property type="term" value="F:histone methyltransferase activity"/>
    <property type="evidence" value="ECO:0007669"/>
    <property type="project" value="InterPro"/>
</dbReference>
<feature type="region of interest" description="Disordered" evidence="8">
    <location>
        <begin position="906"/>
        <end position="958"/>
    </location>
</feature>
<feature type="compositionally biased region" description="Polar residues" evidence="8">
    <location>
        <begin position="488"/>
        <end position="500"/>
    </location>
</feature>
<dbReference type="PROSITE" id="PS50867">
    <property type="entry name" value="PRE_SET"/>
    <property type="match status" value="1"/>
</dbReference>
<dbReference type="InterPro" id="IPR046341">
    <property type="entry name" value="SET_dom_sf"/>
</dbReference>
<feature type="region of interest" description="Disordered" evidence="8">
    <location>
        <begin position="414"/>
        <end position="442"/>
    </location>
</feature>
<evidence type="ECO:0000313" key="13">
    <source>
        <dbReference type="Proteomes" id="UP000736335"/>
    </source>
</evidence>
<dbReference type="PROSITE" id="PS50280">
    <property type="entry name" value="SET"/>
    <property type="match status" value="1"/>
</dbReference>
<protein>
    <recommendedName>
        <fullName evidence="14">SET domain-containing protein</fullName>
    </recommendedName>
</protein>
<keyword evidence="3" id="KW-0489">Methyltransferase</keyword>
<dbReference type="PROSITE" id="PS50868">
    <property type="entry name" value="POST_SET"/>
    <property type="match status" value="1"/>
</dbReference>
<dbReference type="GO" id="GO:0005694">
    <property type="term" value="C:chromosome"/>
    <property type="evidence" value="ECO:0007669"/>
    <property type="project" value="UniProtKB-SubCell"/>
</dbReference>
<feature type="compositionally biased region" description="Basic and acidic residues" evidence="8">
    <location>
        <begin position="529"/>
        <end position="544"/>
    </location>
</feature>
<evidence type="ECO:0000256" key="1">
    <source>
        <dbReference type="ARBA" id="ARBA00004286"/>
    </source>
</evidence>
<evidence type="ECO:0008006" key="14">
    <source>
        <dbReference type="Google" id="ProtNLM"/>
    </source>
</evidence>
<reference evidence="12" key="2">
    <citation type="submission" date="2020-11" db="EMBL/GenBank/DDBJ databases">
        <authorList>
            <consortium name="DOE Joint Genome Institute"/>
            <person name="Kuo A."/>
            <person name="Miyauchi S."/>
            <person name="Kiss E."/>
            <person name="Drula E."/>
            <person name="Kohler A."/>
            <person name="Sanchez-Garcia M."/>
            <person name="Andreopoulos B."/>
            <person name="Barry K.W."/>
            <person name="Bonito G."/>
            <person name="Buee M."/>
            <person name="Carver A."/>
            <person name="Chen C."/>
            <person name="Cichocki N."/>
            <person name="Clum A."/>
            <person name="Culley D."/>
            <person name="Crous P.W."/>
            <person name="Fauchery L."/>
            <person name="Girlanda M."/>
            <person name="Hayes R."/>
            <person name="Keri Z."/>
            <person name="Labutti K."/>
            <person name="Lipzen A."/>
            <person name="Lombard V."/>
            <person name="Magnuson J."/>
            <person name="Maillard F."/>
            <person name="Morin E."/>
            <person name="Murat C."/>
            <person name="Nolan M."/>
            <person name="Ohm R."/>
            <person name="Pangilinan J."/>
            <person name="Pereira M."/>
            <person name="Perotto S."/>
            <person name="Peter M."/>
            <person name="Riley R."/>
            <person name="Sitrit Y."/>
            <person name="Stielow B."/>
            <person name="Szollosi G."/>
            <person name="Zifcakova L."/>
            <person name="Stursova M."/>
            <person name="Spatafora J.W."/>
            <person name="Tedersoo L."/>
            <person name="Vaario L.-M."/>
            <person name="Yamada A."/>
            <person name="Yan M."/>
            <person name="Wang P."/>
            <person name="Xu J."/>
            <person name="Bruns T."/>
            <person name="Baldrian P."/>
            <person name="Vilgalys R."/>
            <person name="Henrissat B."/>
            <person name="Grigoriev I.V."/>
            <person name="Hibbett D."/>
            <person name="Nagy L.G."/>
            <person name="Martin F.M."/>
        </authorList>
    </citation>
    <scope>NUCLEOTIDE SEQUENCE</scope>
    <source>
        <strain evidence="12">UH-Tt-Lm1</strain>
    </source>
</reference>
<proteinExistence type="predicted"/>
<dbReference type="GO" id="GO:0005634">
    <property type="term" value="C:nucleus"/>
    <property type="evidence" value="ECO:0007669"/>
    <property type="project" value="InterPro"/>
</dbReference>
<evidence type="ECO:0000256" key="3">
    <source>
        <dbReference type="ARBA" id="ARBA00022603"/>
    </source>
</evidence>
<evidence type="ECO:0000256" key="4">
    <source>
        <dbReference type="ARBA" id="ARBA00022679"/>
    </source>
</evidence>
<feature type="compositionally biased region" description="Acidic residues" evidence="8">
    <location>
        <begin position="907"/>
        <end position="918"/>
    </location>
</feature>
<dbReference type="EMBL" id="WIUZ02000001">
    <property type="protein sequence ID" value="KAF9793495.1"/>
    <property type="molecule type" value="Genomic_DNA"/>
</dbReference>
<dbReference type="InterPro" id="IPR050973">
    <property type="entry name" value="H3K9_Histone-Lys_N-MTase"/>
</dbReference>
<feature type="region of interest" description="Disordered" evidence="8">
    <location>
        <begin position="476"/>
        <end position="500"/>
    </location>
</feature>
<comment type="subcellular location">
    <subcellularLocation>
        <location evidence="1">Chromosome</location>
    </subcellularLocation>
</comment>
<evidence type="ECO:0000259" key="11">
    <source>
        <dbReference type="PROSITE" id="PS50868"/>
    </source>
</evidence>
<keyword evidence="6" id="KW-0479">Metal-binding</keyword>
<dbReference type="Gene3D" id="2.170.270.10">
    <property type="entry name" value="SET domain"/>
    <property type="match status" value="1"/>
</dbReference>
<dbReference type="SUPFAM" id="SSF82199">
    <property type="entry name" value="SET domain"/>
    <property type="match status" value="1"/>
</dbReference>
<evidence type="ECO:0000256" key="8">
    <source>
        <dbReference type="SAM" id="MobiDB-lite"/>
    </source>
</evidence>
<evidence type="ECO:0000256" key="5">
    <source>
        <dbReference type="ARBA" id="ARBA00022691"/>
    </source>
</evidence>
<keyword evidence="2" id="KW-0158">Chromosome</keyword>
<dbReference type="OrthoDB" id="308383at2759"/>
<comment type="caution">
    <text evidence="12">The sequence shown here is derived from an EMBL/GenBank/DDBJ whole genome shotgun (WGS) entry which is preliminary data.</text>
</comment>
<evidence type="ECO:0000256" key="6">
    <source>
        <dbReference type="ARBA" id="ARBA00022723"/>
    </source>
</evidence>
<feature type="domain" description="Pre-SET" evidence="10">
    <location>
        <begin position="674"/>
        <end position="745"/>
    </location>
</feature>
<dbReference type="SMART" id="SM00468">
    <property type="entry name" value="PreSET"/>
    <property type="match status" value="1"/>
</dbReference>
<keyword evidence="13" id="KW-1185">Reference proteome</keyword>
<feature type="domain" description="SET" evidence="9">
    <location>
        <begin position="748"/>
        <end position="867"/>
    </location>
</feature>
<dbReference type="Proteomes" id="UP000736335">
    <property type="component" value="Unassembled WGS sequence"/>
</dbReference>
<dbReference type="GO" id="GO:0008270">
    <property type="term" value="F:zinc ion binding"/>
    <property type="evidence" value="ECO:0007669"/>
    <property type="project" value="InterPro"/>
</dbReference>
<dbReference type="InterPro" id="IPR001214">
    <property type="entry name" value="SET_dom"/>
</dbReference>
<evidence type="ECO:0000256" key="2">
    <source>
        <dbReference type="ARBA" id="ARBA00022454"/>
    </source>
</evidence>
<accession>A0A9P6HSD0</accession>
<dbReference type="Pfam" id="PF00856">
    <property type="entry name" value="SET"/>
    <property type="match status" value="1"/>
</dbReference>
<evidence type="ECO:0000259" key="9">
    <source>
        <dbReference type="PROSITE" id="PS50280"/>
    </source>
</evidence>
<feature type="compositionally biased region" description="Pro residues" evidence="8">
    <location>
        <begin position="359"/>
        <end position="381"/>
    </location>
</feature>
<feature type="region of interest" description="Disordered" evidence="8">
    <location>
        <begin position="335"/>
        <end position="400"/>
    </location>
</feature>
<feature type="compositionally biased region" description="Basic residues" evidence="8">
    <location>
        <begin position="110"/>
        <end position="119"/>
    </location>
</feature>
<keyword evidence="7" id="KW-0862">Zinc</keyword>
<feature type="region of interest" description="Disordered" evidence="8">
    <location>
        <begin position="1"/>
        <end position="219"/>
    </location>
</feature>
<feature type="compositionally biased region" description="Basic residues" evidence="8">
    <location>
        <begin position="160"/>
        <end position="171"/>
    </location>
</feature>
<feature type="compositionally biased region" description="Low complexity" evidence="8">
    <location>
        <begin position="272"/>
        <end position="285"/>
    </location>
</feature>
<reference evidence="12" key="1">
    <citation type="journal article" date="2020" name="Nat. Commun.">
        <title>Large-scale genome sequencing of mycorrhizal fungi provides insights into the early evolution of symbiotic traits.</title>
        <authorList>
            <person name="Miyauchi S."/>
            <person name="Kiss E."/>
            <person name="Kuo A."/>
            <person name="Drula E."/>
            <person name="Kohler A."/>
            <person name="Sanchez-Garcia M."/>
            <person name="Morin E."/>
            <person name="Andreopoulos B."/>
            <person name="Barry K.W."/>
            <person name="Bonito G."/>
            <person name="Buee M."/>
            <person name="Carver A."/>
            <person name="Chen C."/>
            <person name="Cichocki N."/>
            <person name="Clum A."/>
            <person name="Culley D."/>
            <person name="Crous P.W."/>
            <person name="Fauchery L."/>
            <person name="Girlanda M."/>
            <person name="Hayes R.D."/>
            <person name="Keri Z."/>
            <person name="LaButti K."/>
            <person name="Lipzen A."/>
            <person name="Lombard V."/>
            <person name="Magnuson J."/>
            <person name="Maillard F."/>
            <person name="Murat C."/>
            <person name="Nolan M."/>
            <person name="Ohm R.A."/>
            <person name="Pangilinan J."/>
            <person name="Pereira M.F."/>
            <person name="Perotto S."/>
            <person name="Peter M."/>
            <person name="Pfister S."/>
            <person name="Riley R."/>
            <person name="Sitrit Y."/>
            <person name="Stielow J.B."/>
            <person name="Szollosi G."/>
            <person name="Zifcakova L."/>
            <person name="Stursova M."/>
            <person name="Spatafora J.W."/>
            <person name="Tedersoo L."/>
            <person name="Vaario L.M."/>
            <person name="Yamada A."/>
            <person name="Yan M."/>
            <person name="Wang P."/>
            <person name="Xu J."/>
            <person name="Bruns T."/>
            <person name="Baldrian P."/>
            <person name="Vilgalys R."/>
            <person name="Dunand C."/>
            <person name="Henrissat B."/>
            <person name="Grigoriev I.V."/>
            <person name="Hibbett D."/>
            <person name="Nagy L.G."/>
            <person name="Martin F.M."/>
        </authorList>
    </citation>
    <scope>NUCLEOTIDE SEQUENCE</scope>
    <source>
        <strain evidence="12">UH-Tt-Lm1</strain>
    </source>
</reference>
<feature type="compositionally biased region" description="Polar residues" evidence="8">
    <location>
        <begin position="120"/>
        <end position="155"/>
    </location>
</feature>
<keyword evidence="4" id="KW-0808">Transferase</keyword>
<dbReference type="PANTHER" id="PTHR46223">
    <property type="entry name" value="HISTONE-LYSINE N-METHYLTRANSFERASE SUV39H"/>
    <property type="match status" value="1"/>
</dbReference>
<dbReference type="AlphaFoldDB" id="A0A9P6HSD0"/>
<sequence>MPPSSPPPTWAFLQDRPSSDKEPSPMGSEEMDQLSTPPAHLHPSTSAPRRDILNRKRPIPPPVEPLAIPVTTSAVATQPLFLPETDDEHGPSTSVQIPLLLPEGGERVRPQKKKRRISHKVSQTRPLENFWRQGQASSSHRNPTTSPLRPSQQDASPLLRYKKKRDLRGRLGRASTQAPRLSAQAGHHVPAPDVIEISDSDEPDSPGFTRVNQASGSFPAPSLAARAEVIELLSSDAEDAPQSTPLQPSPPSGMPQISPGRSRQSPEGLDIPIPSSTPPRVSSSPPHLPAISSPHEVENMMITSSSPTLPAIPSHVFETVEDSEPEEVAMEDAHDLDDPQDVSVSPVNDTVLSPQADEPFPPPPTSSSPSHPTPISRPPTPTVTHFQSASNQDVSLSTPTLPLDIPLEVEAEAQSPPTFDAGPPVPEPVHRPQTPPASSSPVTIDLTGDSDVDVHPPVIDHTTTMRANILREYVDRSQTRSPAKAIPTSLSIPRSPQQNSPFLAMVRSRRGIPVASQPPPQDTGAQEHGVSRVEDDVSSERTHESSTVGVEVHPHDITLAKLTKQDSRILASTSSSTIIKDVIPSPAYHRFSDLPTTLMDYINDIPDSIRKSLVFRQMFEAVIAENTAQDEPDAPTINVVNAIDDEPTPPWEFLYSNKLWYHEDVPPPDYNKLVGCNCIGECNPTSTTCACLRRQKNLWPDGAESGFGFSYGEDGMLKNWDETVVECNDLCQCTSKCRNRVVQNGRKVKVNIVKTENKGWGVFAGQRMEAGTFLGIYSGELITEATGDARRLYDEYGRTYLFDLRGNNYVVDAFHIGNFTRFLNHSCAANCWMKNVVINEHTKRKCILALFTLEQVEENQELHFSYFGSLDGATKIETRDDITNGKCYCGAPKCIGTLFPRIIRDEESGDEGGNEGEEVGGGGDHTGEKSMDVGGGDDVDMDLVLEAPGGEAGAQRPS</sequence>
<dbReference type="InterPro" id="IPR007728">
    <property type="entry name" value="Pre-SET_dom"/>
</dbReference>
<feature type="domain" description="Post-SET" evidence="11">
    <location>
        <begin position="883"/>
        <end position="899"/>
    </location>
</feature>